<name>A0ABS4H069_9BACL</name>
<dbReference type="Proteomes" id="UP001519273">
    <property type="component" value="Unassembled WGS sequence"/>
</dbReference>
<reference evidence="1 2" key="1">
    <citation type="submission" date="2021-03" db="EMBL/GenBank/DDBJ databases">
        <title>Genomic Encyclopedia of Type Strains, Phase IV (KMG-IV): sequencing the most valuable type-strain genomes for metagenomic binning, comparative biology and taxonomic classification.</title>
        <authorList>
            <person name="Goeker M."/>
        </authorList>
    </citation>
    <scope>NUCLEOTIDE SEQUENCE [LARGE SCALE GENOMIC DNA]</scope>
    <source>
        <strain evidence="1 2">DSM 23491</strain>
    </source>
</reference>
<accession>A0ABS4H069</accession>
<organism evidence="1 2">
    <name type="scientific">Paenibacillus sediminis</name>
    <dbReference type="NCBI Taxonomy" id="664909"/>
    <lineage>
        <taxon>Bacteria</taxon>
        <taxon>Bacillati</taxon>
        <taxon>Bacillota</taxon>
        <taxon>Bacilli</taxon>
        <taxon>Bacillales</taxon>
        <taxon>Paenibacillaceae</taxon>
        <taxon>Paenibacillus</taxon>
    </lineage>
</organism>
<protein>
    <submittedName>
        <fullName evidence="1">Uncharacterized protein</fullName>
    </submittedName>
</protein>
<keyword evidence="2" id="KW-1185">Reference proteome</keyword>
<evidence type="ECO:0000313" key="1">
    <source>
        <dbReference type="EMBL" id="MBP1935926.1"/>
    </source>
</evidence>
<gene>
    <name evidence="1" type="ORF">J2Z20_000787</name>
</gene>
<evidence type="ECO:0000313" key="2">
    <source>
        <dbReference type="Proteomes" id="UP001519273"/>
    </source>
</evidence>
<comment type="caution">
    <text evidence="1">The sequence shown here is derived from an EMBL/GenBank/DDBJ whole genome shotgun (WGS) entry which is preliminary data.</text>
</comment>
<dbReference type="EMBL" id="JAGGKP010000001">
    <property type="protein sequence ID" value="MBP1935926.1"/>
    <property type="molecule type" value="Genomic_DNA"/>
</dbReference>
<sequence length="38" mass="4556">MRIVSNCYIMIVRLLYKQEKIESMIYAVVFDEWITTGV</sequence>
<proteinExistence type="predicted"/>